<dbReference type="PANTHER" id="PTHR43776">
    <property type="entry name" value="TRANSPORT ATP-BINDING PROTEIN"/>
    <property type="match status" value="1"/>
</dbReference>
<keyword evidence="6" id="KW-1185">Reference proteome</keyword>
<dbReference type="SUPFAM" id="SSF52540">
    <property type="entry name" value="P-loop containing nucleoside triphosphate hydrolases"/>
    <property type="match status" value="1"/>
</dbReference>
<keyword evidence="3 5" id="KW-0067">ATP-binding</keyword>
<evidence type="ECO:0000256" key="3">
    <source>
        <dbReference type="ARBA" id="ARBA00022840"/>
    </source>
</evidence>
<dbReference type="EMBL" id="VANI01000004">
    <property type="protein sequence ID" value="TLM79251.1"/>
    <property type="molecule type" value="Genomic_DNA"/>
</dbReference>
<protein>
    <submittedName>
        <fullName evidence="5">ABC transporter ATP-binding protein</fullName>
    </submittedName>
</protein>
<evidence type="ECO:0000259" key="4">
    <source>
        <dbReference type="PROSITE" id="PS50893"/>
    </source>
</evidence>
<dbReference type="Gene3D" id="3.40.50.300">
    <property type="entry name" value="P-loop containing nucleotide triphosphate hydrolases"/>
    <property type="match status" value="1"/>
</dbReference>
<dbReference type="InterPro" id="IPR003593">
    <property type="entry name" value="AAA+_ATPase"/>
</dbReference>
<evidence type="ECO:0000313" key="6">
    <source>
        <dbReference type="Proteomes" id="UP000306791"/>
    </source>
</evidence>
<dbReference type="Proteomes" id="UP000306791">
    <property type="component" value="Unassembled WGS sequence"/>
</dbReference>
<dbReference type="InterPro" id="IPR017871">
    <property type="entry name" value="ABC_transporter-like_CS"/>
</dbReference>
<name>A0ABY2UNA4_9GAMM</name>
<gene>
    <name evidence="5" type="ORF">FDY93_03900</name>
</gene>
<evidence type="ECO:0000313" key="5">
    <source>
        <dbReference type="EMBL" id="TLM79251.1"/>
    </source>
</evidence>
<dbReference type="InterPro" id="IPR027417">
    <property type="entry name" value="P-loop_NTPase"/>
</dbReference>
<dbReference type="InterPro" id="IPR050319">
    <property type="entry name" value="ABC_transp_ATP-bind"/>
</dbReference>
<dbReference type="CDD" id="cd03257">
    <property type="entry name" value="ABC_NikE_OppD_transporters"/>
    <property type="match status" value="1"/>
</dbReference>
<reference evidence="5 6" key="1">
    <citation type="submission" date="2019-05" db="EMBL/GenBank/DDBJ databases">
        <title>Microbulbifer harenosus sp. nov., an alginate-degrading bacterium isolated from coastal sand.</title>
        <authorList>
            <person name="Huang H."/>
            <person name="Mo K."/>
            <person name="Bao S."/>
        </authorList>
    </citation>
    <scope>NUCLEOTIDE SEQUENCE [LARGE SCALE GENOMIC DNA]</scope>
    <source>
        <strain evidence="5 6">HB161719</strain>
    </source>
</reference>
<evidence type="ECO:0000256" key="2">
    <source>
        <dbReference type="ARBA" id="ARBA00022741"/>
    </source>
</evidence>
<feature type="domain" description="ABC transporter" evidence="4">
    <location>
        <begin position="16"/>
        <end position="263"/>
    </location>
</feature>
<organism evidence="5 6">
    <name type="scientific">Microbulbifer harenosus</name>
    <dbReference type="NCBI Taxonomy" id="2576840"/>
    <lineage>
        <taxon>Bacteria</taxon>
        <taxon>Pseudomonadati</taxon>
        <taxon>Pseudomonadota</taxon>
        <taxon>Gammaproteobacteria</taxon>
        <taxon>Cellvibrionales</taxon>
        <taxon>Microbulbiferaceae</taxon>
        <taxon>Microbulbifer</taxon>
    </lineage>
</organism>
<comment type="caution">
    <text evidence="5">The sequence shown here is derived from an EMBL/GenBank/DDBJ whole genome shotgun (WGS) entry which is preliminary data.</text>
</comment>
<dbReference type="PROSITE" id="PS00211">
    <property type="entry name" value="ABC_TRANSPORTER_1"/>
    <property type="match status" value="1"/>
</dbReference>
<proteinExistence type="predicted"/>
<dbReference type="RefSeq" id="WP_138234423.1">
    <property type="nucleotide sequence ID" value="NZ_CP185860.1"/>
</dbReference>
<dbReference type="InterPro" id="IPR003439">
    <property type="entry name" value="ABC_transporter-like_ATP-bd"/>
</dbReference>
<keyword evidence="2" id="KW-0547">Nucleotide-binding</keyword>
<sequence>MSLVSMPSADTNEVVLRVENLCKVFRLPGARGQVFNALNQLNLAVTRGRTLAVVGESGSGKSTMAQLIMKLQRPSAGRVSLRMDSGMRDVADLPARDLYRKVQMVFQDPYASLNPRQRIWRIVSAPLCNYENLSRDERRQRALHYLHQVGLGETQLHAFPYMLSGGQRQRVNIARALATNPEILILDEPLSALDVSVQAQIINLLQDLQRDLGLTYIFISHDIAVVRHFADQVLVMKSGDMVEWGDVDQVLENPSQAYTRQLLGSMPGRPRDLPVRKELINVMAGG</sequence>
<evidence type="ECO:0000256" key="1">
    <source>
        <dbReference type="ARBA" id="ARBA00022448"/>
    </source>
</evidence>
<accession>A0ABY2UNA4</accession>
<dbReference type="GO" id="GO:0005524">
    <property type="term" value="F:ATP binding"/>
    <property type="evidence" value="ECO:0007669"/>
    <property type="project" value="UniProtKB-KW"/>
</dbReference>
<dbReference type="SMART" id="SM00382">
    <property type="entry name" value="AAA"/>
    <property type="match status" value="1"/>
</dbReference>
<dbReference type="Pfam" id="PF00005">
    <property type="entry name" value="ABC_tran"/>
    <property type="match status" value="1"/>
</dbReference>
<dbReference type="PROSITE" id="PS50893">
    <property type="entry name" value="ABC_TRANSPORTER_2"/>
    <property type="match status" value="1"/>
</dbReference>
<keyword evidence="1" id="KW-0813">Transport</keyword>